<reference evidence="5" key="2">
    <citation type="submission" date="2021-01" db="EMBL/GenBank/DDBJ databases">
        <title>Chromosome-level genome assembly of a human fungal pathogen reveals clustering of transcriptionally co-regulated genes.</title>
        <authorList>
            <person name="Voorhies M."/>
            <person name="Cohen S."/>
            <person name="Shea T.P."/>
            <person name="Petrus S."/>
            <person name="Munoz J.F."/>
            <person name="Poplawski S."/>
            <person name="Goldman W.E."/>
            <person name="Michael T."/>
            <person name="Cuomo C.A."/>
            <person name="Sil A."/>
            <person name="Beyhan S."/>
        </authorList>
    </citation>
    <scope>NUCLEOTIDE SEQUENCE</scope>
    <source>
        <strain evidence="5">H88</strain>
    </source>
</reference>
<dbReference type="Gene3D" id="3.40.50.720">
    <property type="entry name" value="NAD(P)-binding Rossmann-like Domain"/>
    <property type="match status" value="2"/>
</dbReference>
<evidence type="ECO:0000256" key="2">
    <source>
        <dbReference type="ARBA" id="ARBA00023445"/>
    </source>
</evidence>
<dbReference type="VEuPathDB" id="FungiDB:I7I53_08140"/>
<proteinExistence type="inferred from homology"/>
<dbReference type="InterPro" id="IPR050425">
    <property type="entry name" value="NAD(P)_dehydrat-like"/>
</dbReference>
<dbReference type="SUPFAM" id="SSF51735">
    <property type="entry name" value="NAD(P)-binding Rossmann-fold domains"/>
    <property type="match status" value="1"/>
</dbReference>
<organism evidence="6">
    <name type="scientific">Ajellomyces capsulatus (strain H88)</name>
    <name type="common">Darling's disease fungus</name>
    <name type="synonym">Histoplasma capsulatum</name>
    <dbReference type="NCBI Taxonomy" id="544711"/>
    <lineage>
        <taxon>Eukaryota</taxon>
        <taxon>Fungi</taxon>
        <taxon>Dikarya</taxon>
        <taxon>Ascomycota</taxon>
        <taxon>Pezizomycotina</taxon>
        <taxon>Eurotiomycetes</taxon>
        <taxon>Eurotiomycetidae</taxon>
        <taxon>Onygenales</taxon>
        <taxon>Ajellomycetaceae</taxon>
        <taxon>Histoplasma</taxon>
    </lineage>
</organism>
<dbReference type="OrthoDB" id="2735536at2759"/>
<name>F0U9I4_AJEC8</name>
<accession>F0U9I4</accession>
<dbReference type="InterPro" id="IPR036291">
    <property type="entry name" value="NAD(P)-bd_dom_sf"/>
</dbReference>
<evidence type="ECO:0000259" key="3">
    <source>
        <dbReference type="Pfam" id="PF01370"/>
    </source>
</evidence>
<dbReference type="PANTHER" id="PTHR10366">
    <property type="entry name" value="NAD DEPENDENT EPIMERASE/DEHYDRATASE"/>
    <property type="match status" value="1"/>
</dbReference>
<dbReference type="InterPro" id="IPR001509">
    <property type="entry name" value="Epimerase_deHydtase"/>
</dbReference>
<reference evidence="6" key="1">
    <citation type="submission" date="2008-07" db="EMBL/GenBank/DDBJ databases">
        <title>Annotation of Ajellomyces capsulatus strain H88.</title>
        <authorList>
            <person name="Champion M."/>
            <person name="Cuomo C."/>
            <person name="Ma L.-J."/>
            <person name="Henn M.R."/>
            <person name="Sil A."/>
            <person name="Goldman B."/>
            <person name="Young S.K."/>
            <person name="Kodira C.D."/>
            <person name="Zeng Q."/>
            <person name="Koehrsen M."/>
            <person name="Alvarado L."/>
            <person name="Berlin A."/>
            <person name="Borenstein D."/>
            <person name="Chen Z."/>
            <person name="Engels R."/>
            <person name="Freedman E."/>
            <person name="Gellesch M."/>
            <person name="Goldberg J."/>
            <person name="Griggs A."/>
            <person name="Gujja S."/>
            <person name="Heiman D."/>
            <person name="Hepburn T."/>
            <person name="Howarth C."/>
            <person name="Jen D."/>
            <person name="Larson L."/>
            <person name="Lewis B."/>
            <person name="Mehta T."/>
            <person name="Park D."/>
            <person name="Pearson M."/>
            <person name="Roberts A."/>
            <person name="Saif S."/>
            <person name="Shea T."/>
            <person name="Shenoy N."/>
            <person name="Sisk P."/>
            <person name="Stolte C."/>
            <person name="Sykes S."/>
            <person name="Walk T."/>
            <person name="White J."/>
            <person name="Yandava C."/>
            <person name="Klein B."/>
            <person name="McEwen J.G."/>
            <person name="Puccia R."/>
            <person name="Goldman G.H."/>
            <person name="Felipe M.S."/>
            <person name="Nino-Vega G."/>
            <person name="San-Blas G."/>
            <person name="Taylor J."/>
            <person name="Mendoza L."/>
            <person name="Galagan J."/>
            <person name="Nusbaum C."/>
            <person name="Birren B."/>
        </authorList>
    </citation>
    <scope>NUCLEOTIDE SEQUENCE [LARGE SCALE GENOMIC DNA]</scope>
    <source>
        <strain evidence="6">H88</strain>
    </source>
</reference>
<evidence type="ECO:0000256" key="1">
    <source>
        <dbReference type="ARBA" id="ARBA00023002"/>
    </source>
</evidence>
<dbReference type="GO" id="GO:0016616">
    <property type="term" value="F:oxidoreductase activity, acting on the CH-OH group of donors, NAD or NADP as acceptor"/>
    <property type="evidence" value="ECO:0007669"/>
    <property type="project" value="TreeGrafter"/>
</dbReference>
<keyword evidence="1" id="KW-0560">Oxidoreductase</keyword>
<protein>
    <submittedName>
        <fullName evidence="4">Ketoreductase</fullName>
    </submittedName>
</protein>
<evidence type="ECO:0000313" key="5">
    <source>
        <dbReference type="EMBL" id="QSS52487.1"/>
    </source>
</evidence>
<evidence type="ECO:0000313" key="4">
    <source>
        <dbReference type="EMBL" id="EGC41081.1"/>
    </source>
</evidence>
<dbReference type="Proteomes" id="UP000663419">
    <property type="component" value="Chromosome 2"/>
</dbReference>
<sequence length="377" mass="42203">MTRILLTGGSGFIAAHVLDALLHRGHSVVTTVRSEEKARKIRDSHPDVPKDKLDFAIVEDIAKLDGNYVARNNCLAHPMATCSNNWLIGYKYIYIYIYIYIAFDEAVIADPPFEIVIHTASPFHFRADNNQTEYLDPAINGTVGILRAIKRSAPTVKHVVITSSFAAIIDAKKPPTYKYSEADWNPITEAEALLNPIYGYRASKTFAERAAWEFVEKEKPNFTVTTINPPVVLGPVIHHVDSFATLNTSNERIRDLITGAAKHSCPPTGTYLWVDVRDVALAHILAAEKQKEAANQRFFVTAGNFSNRQVAGIIYEEFPQLREKLPVEEEALKPGDFPAEGYSGFDNERSREVLGLEYRSLRQSVVDTVKSLLEIKE</sequence>
<dbReference type="OMA" id="KNEECWA"/>
<comment type="similarity">
    <text evidence="2">Belongs to the NAD(P)-dependent epimerase/dehydratase family. Dihydroflavonol-4-reductase subfamily.</text>
</comment>
<dbReference type="PANTHER" id="PTHR10366:SF564">
    <property type="entry name" value="STEROL-4-ALPHA-CARBOXYLATE 3-DEHYDROGENASE, DECARBOXYLATING"/>
    <property type="match status" value="1"/>
</dbReference>
<dbReference type="STRING" id="544711.F0U9I4"/>
<dbReference type="Proteomes" id="UP000008142">
    <property type="component" value="Unassembled WGS sequence"/>
</dbReference>
<dbReference type="EMBL" id="CP069103">
    <property type="protein sequence ID" value="QSS52487.1"/>
    <property type="molecule type" value="Genomic_DNA"/>
</dbReference>
<evidence type="ECO:0000313" key="6">
    <source>
        <dbReference type="Proteomes" id="UP000008142"/>
    </source>
</evidence>
<feature type="domain" description="NAD-dependent epimerase/dehydratase" evidence="3">
    <location>
        <begin position="4"/>
        <end position="296"/>
    </location>
</feature>
<gene>
    <name evidence="5" type="primary">GRE2</name>
    <name evidence="4" type="ORF">HCEG_00443</name>
    <name evidence="5" type="ORF">I7I53_08140</name>
</gene>
<dbReference type="HOGENOM" id="CLU_007383_9_2_1"/>
<dbReference type="CDD" id="cd05227">
    <property type="entry name" value="AR_SDR_e"/>
    <property type="match status" value="1"/>
</dbReference>
<dbReference type="Pfam" id="PF01370">
    <property type="entry name" value="Epimerase"/>
    <property type="match status" value="1"/>
</dbReference>
<dbReference type="EMBL" id="DS990636">
    <property type="protein sequence ID" value="EGC41081.1"/>
    <property type="molecule type" value="Genomic_DNA"/>
</dbReference>
<dbReference type="AlphaFoldDB" id="F0U9I4"/>